<reference evidence="2" key="2">
    <citation type="submission" date="2021-08" db="EMBL/GenBank/DDBJ databases">
        <authorList>
            <person name="Gostincar C."/>
            <person name="Sun X."/>
            <person name="Song Z."/>
            <person name="Gunde-Cimerman N."/>
        </authorList>
    </citation>
    <scope>NUCLEOTIDE SEQUENCE</scope>
    <source>
        <strain evidence="2">EXF-8016</strain>
    </source>
</reference>
<evidence type="ECO:0000313" key="3">
    <source>
        <dbReference type="Proteomes" id="UP000767238"/>
    </source>
</evidence>
<organism evidence="2 3">
    <name type="scientific">Aureobasidium melanogenum</name>
    <name type="common">Aureobasidium pullulans var. melanogenum</name>
    <dbReference type="NCBI Taxonomy" id="46634"/>
    <lineage>
        <taxon>Eukaryota</taxon>
        <taxon>Fungi</taxon>
        <taxon>Dikarya</taxon>
        <taxon>Ascomycota</taxon>
        <taxon>Pezizomycotina</taxon>
        <taxon>Dothideomycetes</taxon>
        <taxon>Dothideomycetidae</taxon>
        <taxon>Dothideales</taxon>
        <taxon>Saccotheciaceae</taxon>
        <taxon>Aureobasidium</taxon>
    </lineage>
</organism>
<evidence type="ECO:0000313" key="2">
    <source>
        <dbReference type="EMBL" id="KAH0238075.1"/>
    </source>
</evidence>
<dbReference type="Proteomes" id="UP000767238">
    <property type="component" value="Unassembled WGS sequence"/>
</dbReference>
<protein>
    <submittedName>
        <fullName evidence="2">Uncharacterized protein</fullName>
    </submittedName>
</protein>
<reference evidence="2" key="1">
    <citation type="journal article" date="2021" name="J Fungi (Basel)">
        <title>Virulence traits and population genomics of the black yeast Aureobasidium melanogenum.</title>
        <authorList>
            <person name="Cernosa A."/>
            <person name="Sun X."/>
            <person name="Gostincar C."/>
            <person name="Fang C."/>
            <person name="Gunde-Cimerman N."/>
            <person name="Song Z."/>
        </authorList>
    </citation>
    <scope>NUCLEOTIDE SEQUENCE</scope>
    <source>
        <strain evidence="2">EXF-8016</strain>
    </source>
</reference>
<accession>A0A9P8GQT7</accession>
<dbReference type="EMBL" id="JAHFYH010000001">
    <property type="protein sequence ID" value="KAH0238075.1"/>
    <property type="molecule type" value="Genomic_DNA"/>
</dbReference>
<name>A0A9P8GQT7_AURME</name>
<evidence type="ECO:0000256" key="1">
    <source>
        <dbReference type="SAM" id="MobiDB-lite"/>
    </source>
</evidence>
<feature type="non-terminal residue" evidence="2">
    <location>
        <position position="1"/>
    </location>
</feature>
<gene>
    <name evidence="2" type="ORF">KCV03_g159</name>
</gene>
<dbReference type="AlphaFoldDB" id="A0A9P8GQT7"/>
<proteinExistence type="predicted"/>
<sequence length="97" mass="10347">MMSEMEQRLIDLKTPVGAAENPLRGILGGMLGETPADQKQRIAEATANANDLSGLIKKKKPAATAAAAPASKRKLEDENQEATSKKTKVEDEVTKEA</sequence>
<feature type="region of interest" description="Disordered" evidence="1">
    <location>
        <begin position="56"/>
        <end position="97"/>
    </location>
</feature>
<comment type="caution">
    <text evidence="2">The sequence shown here is derived from an EMBL/GenBank/DDBJ whole genome shotgun (WGS) entry which is preliminary data.</text>
</comment>
<feature type="compositionally biased region" description="Basic and acidic residues" evidence="1">
    <location>
        <begin position="73"/>
        <end position="97"/>
    </location>
</feature>